<evidence type="ECO:0000256" key="6">
    <source>
        <dbReference type="ARBA" id="ARBA00023180"/>
    </source>
</evidence>
<keyword evidence="7" id="KW-0449">Lipoprotein</keyword>
<dbReference type="PRINTS" id="PR00382">
    <property type="entry name" value="LIPIDTRNSFER"/>
</dbReference>
<proteinExistence type="inferred from homology"/>
<comment type="similarity">
    <text evidence="2">Belongs to the plant LTP family.</text>
</comment>
<dbReference type="Proteomes" id="UP001151287">
    <property type="component" value="Unassembled WGS sequence"/>
</dbReference>
<evidence type="ECO:0000256" key="1">
    <source>
        <dbReference type="ARBA" id="ARBA00004609"/>
    </source>
</evidence>
<protein>
    <recommendedName>
        <fullName evidence="10">Bifunctional inhibitor/plant lipid transfer protein/seed storage helical domain-containing protein</fullName>
    </recommendedName>
</protein>
<dbReference type="GO" id="GO:0006869">
    <property type="term" value="P:lipid transport"/>
    <property type="evidence" value="ECO:0007669"/>
    <property type="project" value="InterPro"/>
</dbReference>
<feature type="domain" description="Bifunctional inhibitor/plant lipid transfer protein/seed storage helical" evidence="10">
    <location>
        <begin position="31"/>
        <end position="110"/>
    </location>
</feature>
<evidence type="ECO:0000256" key="9">
    <source>
        <dbReference type="SAM" id="SignalP"/>
    </source>
</evidence>
<evidence type="ECO:0000256" key="7">
    <source>
        <dbReference type="ARBA" id="ARBA00023288"/>
    </source>
</evidence>
<evidence type="ECO:0000259" key="10">
    <source>
        <dbReference type="SMART" id="SM00499"/>
    </source>
</evidence>
<organism evidence="11 12">
    <name type="scientific">Rhynchospora breviuscula</name>
    <dbReference type="NCBI Taxonomy" id="2022672"/>
    <lineage>
        <taxon>Eukaryota</taxon>
        <taxon>Viridiplantae</taxon>
        <taxon>Streptophyta</taxon>
        <taxon>Embryophyta</taxon>
        <taxon>Tracheophyta</taxon>
        <taxon>Spermatophyta</taxon>
        <taxon>Magnoliopsida</taxon>
        <taxon>Liliopsida</taxon>
        <taxon>Poales</taxon>
        <taxon>Cyperaceae</taxon>
        <taxon>Cyperoideae</taxon>
        <taxon>Rhynchosporeae</taxon>
        <taxon>Rhynchospora</taxon>
    </lineage>
</organism>
<dbReference type="InterPro" id="IPR043325">
    <property type="entry name" value="LTSS"/>
</dbReference>
<feature type="chain" id="PRO_5040222126" description="Bifunctional inhibitor/plant lipid transfer protein/seed storage helical domain-containing protein" evidence="9">
    <location>
        <begin position="23"/>
        <end position="198"/>
    </location>
</feature>
<evidence type="ECO:0000256" key="5">
    <source>
        <dbReference type="ARBA" id="ARBA00023157"/>
    </source>
</evidence>
<feature type="region of interest" description="Disordered" evidence="8">
    <location>
        <begin position="130"/>
        <end position="169"/>
    </location>
</feature>
<gene>
    <name evidence="11" type="ORF">LUZ63_000891</name>
</gene>
<sequence>MATLRPLLISLASMCLILTVNSDFAADRSECTDQLMGLATCITYVEGTTTAKNPTPDCCAGFKQVVGKSLKCMCILVKDRDEPELGIKINVSLALQLPHKCNVPTNISDCPRLLKLPKDSAETKMYEQFAKELEDNSTPTSTPKSSTGTEKGKPSSESAASTSTQANGAERNQLTGYKMMRATWIFQLVLPLLYLFHV</sequence>
<evidence type="ECO:0000256" key="3">
    <source>
        <dbReference type="ARBA" id="ARBA00022622"/>
    </source>
</evidence>
<dbReference type="PANTHER" id="PTHR33044">
    <property type="entry name" value="BIFUNCTIONAL INHIBITOR/LIPID-TRANSFER PROTEIN/SEED STORAGE 2S ALBUMIN SUPERFAMILY PROTEIN-RELATED"/>
    <property type="match status" value="1"/>
</dbReference>
<dbReference type="GO" id="GO:0008289">
    <property type="term" value="F:lipid binding"/>
    <property type="evidence" value="ECO:0007669"/>
    <property type="project" value="InterPro"/>
</dbReference>
<keyword evidence="5" id="KW-1015">Disulfide bond</keyword>
<keyword evidence="12" id="KW-1185">Reference proteome</keyword>
<feature type="compositionally biased region" description="Low complexity" evidence="8">
    <location>
        <begin position="137"/>
        <end position="164"/>
    </location>
</feature>
<reference evidence="11" key="1">
    <citation type="journal article" date="2022" name="Cell">
        <title>Repeat-based holocentromeres influence genome architecture and karyotype evolution.</title>
        <authorList>
            <person name="Hofstatter P.G."/>
            <person name="Thangavel G."/>
            <person name="Lux T."/>
            <person name="Neumann P."/>
            <person name="Vondrak T."/>
            <person name="Novak P."/>
            <person name="Zhang M."/>
            <person name="Costa L."/>
            <person name="Castellani M."/>
            <person name="Scott A."/>
            <person name="Toegelov H."/>
            <person name="Fuchs J."/>
            <person name="Mata-Sucre Y."/>
            <person name="Dias Y."/>
            <person name="Vanzela A.L.L."/>
            <person name="Huettel B."/>
            <person name="Almeida C.C.S."/>
            <person name="Simkova H."/>
            <person name="Souza G."/>
            <person name="Pedrosa-Harand A."/>
            <person name="Macas J."/>
            <person name="Mayer K.F.X."/>
            <person name="Houben A."/>
            <person name="Marques A."/>
        </authorList>
    </citation>
    <scope>NUCLEOTIDE SEQUENCE</scope>
    <source>
        <strain evidence="11">RhyBre1mFocal</strain>
    </source>
</reference>
<evidence type="ECO:0000313" key="12">
    <source>
        <dbReference type="Proteomes" id="UP001151287"/>
    </source>
</evidence>
<dbReference type="InterPro" id="IPR016140">
    <property type="entry name" value="Bifunc_inhib/LTP/seed_store"/>
</dbReference>
<keyword evidence="3" id="KW-0336">GPI-anchor</keyword>
<keyword evidence="4 9" id="KW-0732">Signal</keyword>
<dbReference type="CDD" id="cd00010">
    <property type="entry name" value="AAI_LTSS"/>
    <property type="match status" value="1"/>
</dbReference>
<comment type="caution">
    <text evidence="11">The sequence shown here is derived from an EMBL/GenBank/DDBJ whole genome shotgun (WGS) entry which is preliminary data.</text>
</comment>
<evidence type="ECO:0000313" key="11">
    <source>
        <dbReference type="EMBL" id="KAJ1701112.1"/>
    </source>
</evidence>
<dbReference type="OrthoDB" id="1938537at2759"/>
<dbReference type="InterPro" id="IPR000528">
    <property type="entry name" value="Plant_nsLTP"/>
</dbReference>
<comment type="subcellular location">
    <subcellularLocation>
        <location evidence="1">Cell membrane</location>
        <topology evidence="1">Lipid-anchor</topology>
        <topology evidence="1">GPI-anchor</topology>
    </subcellularLocation>
</comment>
<dbReference type="SMART" id="SM00499">
    <property type="entry name" value="AAI"/>
    <property type="match status" value="1"/>
</dbReference>
<dbReference type="InterPro" id="IPR036312">
    <property type="entry name" value="Bifun_inhib/LTP/seed_sf"/>
</dbReference>
<dbReference type="Gene3D" id="1.10.110.10">
    <property type="entry name" value="Plant lipid-transfer and hydrophobic proteins"/>
    <property type="match status" value="1"/>
</dbReference>
<evidence type="ECO:0000256" key="4">
    <source>
        <dbReference type="ARBA" id="ARBA00022729"/>
    </source>
</evidence>
<dbReference type="SUPFAM" id="SSF47699">
    <property type="entry name" value="Bifunctional inhibitor/lipid-transfer protein/seed storage 2S albumin"/>
    <property type="match status" value="1"/>
</dbReference>
<dbReference type="GO" id="GO:0098552">
    <property type="term" value="C:side of membrane"/>
    <property type="evidence" value="ECO:0007669"/>
    <property type="project" value="UniProtKB-KW"/>
</dbReference>
<evidence type="ECO:0000256" key="2">
    <source>
        <dbReference type="ARBA" id="ARBA00009748"/>
    </source>
</evidence>
<keyword evidence="6" id="KW-0325">Glycoprotein</keyword>
<dbReference type="AlphaFoldDB" id="A0A9Q0HWI6"/>
<evidence type="ECO:0000256" key="8">
    <source>
        <dbReference type="SAM" id="MobiDB-lite"/>
    </source>
</evidence>
<accession>A0A9Q0HWI6</accession>
<feature type="signal peptide" evidence="9">
    <location>
        <begin position="1"/>
        <end position="22"/>
    </location>
</feature>
<name>A0A9Q0HWI6_9POAL</name>
<dbReference type="GO" id="GO:0005886">
    <property type="term" value="C:plasma membrane"/>
    <property type="evidence" value="ECO:0007669"/>
    <property type="project" value="UniProtKB-SubCell"/>
</dbReference>
<dbReference type="FunFam" id="1.10.110.10:FF:000001">
    <property type="entry name" value="Bifunctional inhibitor/lipid-transfer protein/seed storage 2S albumin superfamily protein"/>
    <property type="match status" value="1"/>
</dbReference>
<dbReference type="EMBL" id="JAMQYH010000001">
    <property type="protein sequence ID" value="KAJ1701112.1"/>
    <property type="molecule type" value="Genomic_DNA"/>
</dbReference>
<dbReference type="Pfam" id="PF14368">
    <property type="entry name" value="LTP_2"/>
    <property type="match status" value="1"/>
</dbReference>
<keyword evidence="3" id="KW-0472">Membrane</keyword>